<sequence length="39" mass="4739">MPASGAEENREVVTHKGRKTYGEREREREREMEDRWIYG</sequence>
<reference evidence="2" key="1">
    <citation type="submission" date="2020-02" db="EMBL/GenBank/DDBJ databases">
        <authorList>
            <person name="Scholz U."/>
            <person name="Mascher M."/>
            <person name="Fiebig A."/>
        </authorList>
    </citation>
    <scope>NUCLEOTIDE SEQUENCE</scope>
</reference>
<organism evidence="2 3">
    <name type="scientific">Spirodela intermedia</name>
    <name type="common">Intermediate duckweed</name>
    <dbReference type="NCBI Taxonomy" id="51605"/>
    <lineage>
        <taxon>Eukaryota</taxon>
        <taxon>Viridiplantae</taxon>
        <taxon>Streptophyta</taxon>
        <taxon>Embryophyta</taxon>
        <taxon>Tracheophyta</taxon>
        <taxon>Spermatophyta</taxon>
        <taxon>Magnoliopsida</taxon>
        <taxon>Liliopsida</taxon>
        <taxon>Araceae</taxon>
        <taxon>Lemnoideae</taxon>
        <taxon>Spirodela</taxon>
    </lineage>
</organism>
<gene>
    <name evidence="2" type="ORF">SI8410_11015389</name>
</gene>
<evidence type="ECO:0000313" key="3">
    <source>
        <dbReference type="Proteomes" id="UP000663760"/>
    </source>
</evidence>
<accession>A0A7I8L3W3</accession>
<feature type="compositionally biased region" description="Basic and acidic residues" evidence="1">
    <location>
        <begin position="7"/>
        <end position="39"/>
    </location>
</feature>
<dbReference type="EMBL" id="LR746274">
    <property type="protein sequence ID" value="CAA7404711.1"/>
    <property type="molecule type" value="Genomic_DNA"/>
</dbReference>
<evidence type="ECO:0000313" key="2">
    <source>
        <dbReference type="EMBL" id="CAA7404711.1"/>
    </source>
</evidence>
<dbReference type="Proteomes" id="UP000663760">
    <property type="component" value="Chromosome 11"/>
</dbReference>
<dbReference type="AlphaFoldDB" id="A0A7I8L3W3"/>
<evidence type="ECO:0000256" key="1">
    <source>
        <dbReference type="SAM" id="MobiDB-lite"/>
    </source>
</evidence>
<name>A0A7I8L3W3_SPIIN</name>
<proteinExistence type="predicted"/>
<protein>
    <submittedName>
        <fullName evidence="2">Uncharacterized protein</fullName>
    </submittedName>
</protein>
<feature type="region of interest" description="Disordered" evidence="1">
    <location>
        <begin position="1"/>
        <end position="39"/>
    </location>
</feature>
<keyword evidence="3" id="KW-1185">Reference proteome</keyword>